<dbReference type="Proteomes" id="UP000792457">
    <property type="component" value="Unassembled WGS sequence"/>
</dbReference>
<feature type="domain" description="Sin3 C-terminal" evidence="3">
    <location>
        <begin position="8"/>
        <end position="282"/>
    </location>
</feature>
<evidence type="ECO:0000256" key="1">
    <source>
        <dbReference type="ARBA" id="ARBA00022491"/>
    </source>
</evidence>
<dbReference type="Pfam" id="PF16879">
    <property type="entry name" value="Sin3a_C"/>
    <property type="match status" value="1"/>
</dbReference>
<evidence type="ECO:0000256" key="2">
    <source>
        <dbReference type="SAM" id="MobiDB-lite"/>
    </source>
</evidence>
<feature type="region of interest" description="Disordered" evidence="2">
    <location>
        <begin position="461"/>
        <end position="484"/>
    </location>
</feature>
<dbReference type="OrthoDB" id="10265969at2759"/>
<dbReference type="PANTHER" id="PTHR12346">
    <property type="entry name" value="SIN3B-RELATED"/>
    <property type="match status" value="1"/>
</dbReference>
<gene>
    <name evidence="4" type="ORF">J437_LFUL008336</name>
</gene>
<reference evidence="4" key="1">
    <citation type="submission" date="2013-04" db="EMBL/GenBank/DDBJ databases">
        <authorList>
            <person name="Qu J."/>
            <person name="Murali S.C."/>
            <person name="Bandaranaike D."/>
            <person name="Bellair M."/>
            <person name="Blankenburg K."/>
            <person name="Chao H."/>
            <person name="Dinh H."/>
            <person name="Doddapaneni H."/>
            <person name="Downs B."/>
            <person name="Dugan-Rocha S."/>
            <person name="Elkadiri S."/>
            <person name="Gnanaolivu R.D."/>
            <person name="Hernandez B."/>
            <person name="Javaid M."/>
            <person name="Jayaseelan J.C."/>
            <person name="Lee S."/>
            <person name="Li M."/>
            <person name="Ming W."/>
            <person name="Munidasa M."/>
            <person name="Muniz J."/>
            <person name="Nguyen L."/>
            <person name="Ongeri F."/>
            <person name="Osuji N."/>
            <person name="Pu L.-L."/>
            <person name="Puazo M."/>
            <person name="Qu C."/>
            <person name="Quiroz J."/>
            <person name="Raj R."/>
            <person name="Weissenberger G."/>
            <person name="Xin Y."/>
            <person name="Zou X."/>
            <person name="Han Y."/>
            <person name="Richards S."/>
            <person name="Worley K."/>
            <person name="Muzny D."/>
            <person name="Gibbs R."/>
        </authorList>
    </citation>
    <scope>NUCLEOTIDE SEQUENCE</scope>
    <source>
        <strain evidence="4">Sampled in the wild</strain>
    </source>
</reference>
<proteinExistence type="predicted"/>
<dbReference type="GO" id="GO:0070822">
    <property type="term" value="C:Sin3-type complex"/>
    <property type="evidence" value="ECO:0007669"/>
    <property type="project" value="TreeGrafter"/>
</dbReference>
<keyword evidence="1" id="KW-0678">Repressor</keyword>
<dbReference type="PANTHER" id="PTHR12346:SF0">
    <property type="entry name" value="SIN3A, ISOFORM G"/>
    <property type="match status" value="1"/>
</dbReference>
<feature type="region of interest" description="Disordered" evidence="2">
    <location>
        <begin position="241"/>
        <end position="268"/>
    </location>
</feature>
<sequence>MEECYTLFMANNNWYLFLRLHQILCERLTRMYERAVALAAEEAKERRERKESTAVALRLKPKSEIEVEDYYPAFLDMVKNVLDGNMDASAYEDTLREMFGIHAYIAFTLDKVVTYAVRQLQHLVADESCQTCVELLQREQRRASTNGGLSGAGGLFSAALRNAPYELAYQRSAEQALADENCFKIYVYKYDCRMTIELLDTEVEEPEAGAEAEKWAYVDRFVSGSAGGEVDSRGAAVLMRADGSSPSLPQSEAGLQQSPGGASSASRKPVFLPRNVRLWRRRAGGGALGYCSGENRVGTGDCVMEGDSQSVSEGDSRRKQSGKAGKREESEVDRRRGGAAEEEREQKDKCSLEEDKADNEDRLGEGAGMNEKQKRLSSTPGNFVASDNTECRFNLNSYSMVFVINKEKYLFKRQAFQRARESHRVVTLRLNRKFRAWHKLWLSRHVSEAQRRSTNDWLLGRGDGVVPNRTRTVTDNDLSRPPYSPYNRYRVDRLITSLASSSSLPSSNVTPETLSLVSSTTSGISSSTNLISSGSSDVVSSTSSHTPSVDS</sequence>
<dbReference type="EMBL" id="KZ308392">
    <property type="protein sequence ID" value="KAG8228840.1"/>
    <property type="molecule type" value="Genomic_DNA"/>
</dbReference>
<evidence type="ECO:0000313" key="5">
    <source>
        <dbReference type="Proteomes" id="UP000792457"/>
    </source>
</evidence>
<feature type="region of interest" description="Disordered" evidence="2">
    <location>
        <begin position="516"/>
        <end position="551"/>
    </location>
</feature>
<evidence type="ECO:0000259" key="3">
    <source>
        <dbReference type="Pfam" id="PF16879"/>
    </source>
</evidence>
<name>A0A8K0K7V5_LADFU</name>
<organism evidence="4 5">
    <name type="scientific">Ladona fulva</name>
    <name type="common">Scarce chaser dragonfly</name>
    <name type="synonym">Libellula fulva</name>
    <dbReference type="NCBI Taxonomy" id="123851"/>
    <lineage>
        <taxon>Eukaryota</taxon>
        <taxon>Metazoa</taxon>
        <taxon>Ecdysozoa</taxon>
        <taxon>Arthropoda</taxon>
        <taxon>Hexapoda</taxon>
        <taxon>Insecta</taxon>
        <taxon>Pterygota</taxon>
        <taxon>Palaeoptera</taxon>
        <taxon>Odonata</taxon>
        <taxon>Epiprocta</taxon>
        <taxon>Anisoptera</taxon>
        <taxon>Libelluloidea</taxon>
        <taxon>Libellulidae</taxon>
        <taxon>Ladona</taxon>
    </lineage>
</organism>
<dbReference type="GO" id="GO:0003714">
    <property type="term" value="F:transcription corepressor activity"/>
    <property type="evidence" value="ECO:0007669"/>
    <property type="project" value="InterPro"/>
</dbReference>
<feature type="compositionally biased region" description="Basic and acidic residues" evidence="2">
    <location>
        <begin position="325"/>
        <end position="364"/>
    </location>
</feature>
<feature type="compositionally biased region" description="Polar residues" evidence="2">
    <location>
        <begin position="244"/>
        <end position="266"/>
    </location>
</feature>
<reference evidence="4" key="2">
    <citation type="submission" date="2017-10" db="EMBL/GenBank/DDBJ databases">
        <title>Ladona fulva Genome sequencing and assembly.</title>
        <authorList>
            <person name="Murali S."/>
            <person name="Richards S."/>
            <person name="Bandaranaike D."/>
            <person name="Bellair M."/>
            <person name="Blankenburg K."/>
            <person name="Chao H."/>
            <person name="Dinh H."/>
            <person name="Doddapaneni H."/>
            <person name="Dugan-Rocha S."/>
            <person name="Elkadiri S."/>
            <person name="Gnanaolivu R."/>
            <person name="Hernandez B."/>
            <person name="Skinner E."/>
            <person name="Javaid M."/>
            <person name="Lee S."/>
            <person name="Li M."/>
            <person name="Ming W."/>
            <person name="Munidasa M."/>
            <person name="Muniz J."/>
            <person name="Nguyen L."/>
            <person name="Hughes D."/>
            <person name="Osuji N."/>
            <person name="Pu L.-L."/>
            <person name="Puazo M."/>
            <person name="Qu C."/>
            <person name="Quiroz J."/>
            <person name="Raj R."/>
            <person name="Weissenberger G."/>
            <person name="Xin Y."/>
            <person name="Zou X."/>
            <person name="Han Y."/>
            <person name="Worley K."/>
            <person name="Muzny D."/>
            <person name="Gibbs R."/>
        </authorList>
    </citation>
    <scope>NUCLEOTIDE SEQUENCE</scope>
    <source>
        <strain evidence="4">Sampled in the wild</strain>
    </source>
</reference>
<dbReference type="InterPro" id="IPR031693">
    <property type="entry name" value="Sin3_C"/>
</dbReference>
<accession>A0A8K0K7V5</accession>
<dbReference type="InterPro" id="IPR039774">
    <property type="entry name" value="Sin3-like"/>
</dbReference>
<feature type="region of interest" description="Disordered" evidence="2">
    <location>
        <begin position="302"/>
        <end position="381"/>
    </location>
</feature>
<keyword evidence="5" id="KW-1185">Reference proteome</keyword>
<protein>
    <recommendedName>
        <fullName evidence="3">Sin3 C-terminal domain-containing protein</fullName>
    </recommendedName>
</protein>
<comment type="caution">
    <text evidence="4">The sequence shown here is derived from an EMBL/GenBank/DDBJ whole genome shotgun (WGS) entry which is preliminary data.</text>
</comment>
<dbReference type="AlphaFoldDB" id="A0A8K0K7V5"/>
<evidence type="ECO:0000313" key="4">
    <source>
        <dbReference type="EMBL" id="KAG8228840.1"/>
    </source>
</evidence>
<dbReference type="GO" id="GO:0000122">
    <property type="term" value="P:negative regulation of transcription by RNA polymerase II"/>
    <property type="evidence" value="ECO:0007669"/>
    <property type="project" value="TreeGrafter"/>
</dbReference>